<name>A0AAD8M2M9_9APIA</name>
<dbReference type="Proteomes" id="UP001237642">
    <property type="component" value="Unassembled WGS sequence"/>
</dbReference>
<dbReference type="EMBL" id="JAUIZM010000011">
    <property type="protein sequence ID" value="KAK1358456.1"/>
    <property type="molecule type" value="Genomic_DNA"/>
</dbReference>
<protein>
    <submittedName>
        <fullName evidence="3">Uncharacterized protein</fullName>
    </submittedName>
</protein>
<gene>
    <name evidence="3" type="ORF">POM88_051712</name>
</gene>
<evidence type="ECO:0000313" key="4">
    <source>
        <dbReference type="Proteomes" id="UP001237642"/>
    </source>
</evidence>
<evidence type="ECO:0000256" key="1">
    <source>
        <dbReference type="SAM" id="Coils"/>
    </source>
</evidence>
<dbReference type="AlphaFoldDB" id="A0AAD8M2M9"/>
<evidence type="ECO:0000313" key="3">
    <source>
        <dbReference type="EMBL" id="KAK1358456.1"/>
    </source>
</evidence>
<dbReference type="SUPFAM" id="SSF57997">
    <property type="entry name" value="Tropomyosin"/>
    <property type="match status" value="1"/>
</dbReference>
<feature type="coiled-coil region" evidence="1">
    <location>
        <begin position="6"/>
        <end position="57"/>
    </location>
</feature>
<keyword evidence="1" id="KW-0175">Coiled coil</keyword>
<reference evidence="3" key="1">
    <citation type="submission" date="2023-02" db="EMBL/GenBank/DDBJ databases">
        <title>Genome of toxic invasive species Heracleum sosnowskyi carries increased number of genes despite the absence of recent whole-genome duplications.</title>
        <authorList>
            <person name="Schelkunov M."/>
            <person name="Shtratnikova V."/>
            <person name="Makarenko M."/>
            <person name="Klepikova A."/>
            <person name="Omelchenko D."/>
            <person name="Novikova G."/>
            <person name="Obukhova E."/>
            <person name="Bogdanov V."/>
            <person name="Penin A."/>
            <person name="Logacheva M."/>
        </authorList>
    </citation>
    <scope>NUCLEOTIDE SEQUENCE</scope>
    <source>
        <strain evidence="3">Hsosn_3</strain>
        <tissue evidence="3">Leaf</tissue>
    </source>
</reference>
<reference evidence="3" key="2">
    <citation type="submission" date="2023-05" db="EMBL/GenBank/DDBJ databases">
        <authorList>
            <person name="Schelkunov M.I."/>
        </authorList>
    </citation>
    <scope>NUCLEOTIDE SEQUENCE</scope>
    <source>
        <strain evidence="3">Hsosn_3</strain>
        <tissue evidence="3">Leaf</tissue>
    </source>
</reference>
<feature type="region of interest" description="Disordered" evidence="2">
    <location>
        <begin position="125"/>
        <end position="153"/>
    </location>
</feature>
<comment type="caution">
    <text evidence="3">The sequence shown here is derived from an EMBL/GenBank/DDBJ whole genome shotgun (WGS) entry which is preliminary data.</text>
</comment>
<accession>A0AAD8M2M9</accession>
<dbReference type="Gene3D" id="1.20.5.340">
    <property type="match status" value="1"/>
</dbReference>
<proteinExistence type="predicted"/>
<sequence>MAVPWAASLEQKVKDLDLQIRGLRLTEERAEAAEGQLETMEKEVSSLQQRLAQVVTDRDNVKSDLDASFARLNRVKSRLRASRKAEKKAQKLVLISEDRGFTAGFEEVIRKAHAAGIDHKLLLEEGMEDPIGRPEEPDVPPVVSSDPESEMSD</sequence>
<evidence type="ECO:0000256" key="2">
    <source>
        <dbReference type="SAM" id="MobiDB-lite"/>
    </source>
</evidence>
<organism evidence="3 4">
    <name type="scientific">Heracleum sosnowskyi</name>
    <dbReference type="NCBI Taxonomy" id="360622"/>
    <lineage>
        <taxon>Eukaryota</taxon>
        <taxon>Viridiplantae</taxon>
        <taxon>Streptophyta</taxon>
        <taxon>Embryophyta</taxon>
        <taxon>Tracheophyta</taxon>
        <taxon>Spermatophyta</taxon>
        <taxon>Magnoliopsida</taxon>
        <taxon>eudicotyledons</taxon>
        <taxon>Gunneridae</taxon>
        <taxon>Pentapetalae</taxon>
        <taxon>asterids</taxon>
        <taxon>campanulids</taxon>
        <taxon>Apiales</taxon>
        <taxon>Apiaceae</taxon>
        <taxon>Apioideae</taxon>
        <taxon>apioid superclade</taxon>
        <taxon>Tordylieae</taxon>
        <taxon>Tordyliinae</taxon>
        <taxon>Heracleum</taxon>
    </lineage>
</organism>
<keyword evidence="4" id="KW-1185">Reference proteome</keyword>